<keyword evidence="3" id="KW-1185">Reference proteome</keyword>
<proteinExistence type="predicted"/>
<dbReference type="Gene3D" id="2.40.50.230">
    <property type="entry name" value="Gp5 N-terminal domain"/>
    <property type="match status" value="1"/>
</dbReference>
<evidence type="ECO:0000256" key="1">
    <source>
        <dbReference type="SAM" id="MobiDB-lite"/>
    </source>
</evidence>
<feature type="region of interest" description="Disordered" evidence="1">
    <location>
        <begin position="180"/>
        <end position="208"/>
    </location>
</feature>
<name>A0A9X1RNH2_9BURK</name>
<protein>
    <recommendedName>
        <fullName evidence="4">Phage baseplate assembly protein V</fullName>
    </recommendedName>
</protein>
<organism evidence="2 3">
    <name type="scientific">Paraburkholderia tagetis</name>
    <dbReference type="NCBI Taxonomy" id="2913261"/>
    <lineage>
        <taxon>Bacteria</taxon>
        <taxon>Pseudomonadati</taxon>
        <taxon>Pseudomonadota</taxon>
        <taxon>Betaproteobacteria</taxon>
        <taxon>Burkholderiales</taxon>
        <taxon>Burkholderiaceae</taxon>
        <taxon>Paraburkholderia</taxon>
    </lineage>
</organism>
<evidence type="ECO:0000313" key="3">
    <source>
        <dbReference type="Proteomes" id="UP001139308"/>
    </source>
</evidence>
<comment type="caution">
    <text evidence="2">The sequence shown here is derived from an EMBL/GenBank/DDBJ whole genome shotgun (WGS) entry which is preliminary data.</text>
</comment>
<gene>
    <name evidence="2" type="ORF">L5014_02735</name>
</gene>
<dbReference type="InterPro" id="IPR037026">
    <property type="entry name" value="Vgr_OB-fold_dom_sf"/>
</dbReference>
<evidence type="ECO:0008006" key="4">
    <source>
        <dbReference type="Google" id="ProtNLM"/>
    </source>
</evidence>
<evidence type="ECO:0000313" key="2">
    <source>
        <dbReference type="EMBL" id="MCG5072288.1"/>
    </source>
</evidence>
<accession>A0A9X1RNH2</accession>
<sequence>MIDYIKRAVSEFLATFATTKRGQISAYNPNDYTVKVILLPTMEETGFLPLSAPWVGNNFGAVFGPAIGDIVRLDFVDGRMQACLAGSRFFNDKARPPVVQSGQMALVDSKGAYVKLNNDGTITLGAPTGITSTTPLLKQVGNFEVDGNTTLNGDITQTIVNGTGTATLAGNLTAPGTITGTTDVVGGGKSVKGHTHPDPQGGNTLPPN</sequence>
<dbReference type="RefSeq" id="WP_238462039.1">
    <property type="nucleotide sequence ID" value="NZ_JAKLJA010000001.1"/>
</dbReference>
<dbReference type="AlphaFoldDB" id="A0A9X1RNH2"/>
<dbReference type="EMBL" id="JAKLJA010000001">
    <property type="protein sequence ID" value="MCG5072288.1"/>
    <property type="molecule type" value="Genomic_DNA"/>
</dbReference>
<reference evidence="2" key="1">
    <citation type="submission" date="2022-01" db="EMBL/GenBank/DDBJ databases">
        <title>Genome sequence and assembly of Parabukholderia sp. RG36.</title>
        <authorList>
            <person name="Chhetri G."/>
        </authorList>
    </citation>
    <scope>NUCLEOTIDE SEQUENCE</scope>
    <source>
        <strain evidence="2">RG36</strain>
    </source>
</reference>
<dbReference type="Proteomes" id="UP001139308">
    <property type="component" value="Unassembled WGS sequence"/>
</dbReference>
<dbReference type="SUPFAM" id="SSF69255">
    <property type="entry name" value="gp5 N-terminal domain-like"/>
    <property type="match status" value="1"/>
</dbReference>